<dbReference type="InterPro" id="IPR002213">
    <property type="entry name" value="UDP_glucos_trans"/>
</dbReference>
<proteinExistence type="inferred from homology"/>
<evidence type="ECO:0000256" key="4">
    <source>
        <dbReference type="ARBA" id="ARBA00022679"/>
    </source>
</evidence>
<evidence type="ECO:0000256" key="6">
    <source>
        <dbReference type="ARBA" id="ARBA00047475"/>
    </source>
</evidence>
<evidence type="ECO:0000256" key="2">
    <source>
        <dbReference type="ARBA" id="ARBA00012544"/>
    </source>
</evidence>
<feature type="non-terminal residue" evidence="7">
    <location>
        <position position="244"/>
    </location>
</feature>
<keyword evidence="5" id="KW-0732">Signal</keyword>
<sequence length="244" mass="27639">MLCSTYKVLVFNPAFGASHSNFLGKISDILIDAGHEVTMFIPVFVDGKKHLVGSKKVKNIVRLDQDPRVYQMHKEGATEELMRKKIWTMSSDISSMLGFVGNFSKSAAYQTEHMFQQTELLEQLRQEKFDLGITESLFLGAFGGIKDALGEPAAIAYYPSLFSPINDKMDFLGRVKNLFGYQFGMWFSTLKYDAEVAAFPKSYKGPREWRKQLDRVAFNFVNSNQYIDYASPTLPKTVFVGGMQ</sequence>
<dbReference type="InterPro" id="IPR050271">
    <property type="entry name" value="UDP-glycosyltransferase"/>
</dbReference>
<protein>
    <recommendedName>
        <fullName evidence="2">glucuronosyltransferase</fullName>
        <ecNumber evidence="2">2.4.1.17</ecNumber>
    </recommendedName>
</protein>
<comment type="similarity">
    <text evidence="1">Belongs to the UDP-glycosyltransferase family.</text>
</comment>
<name>G0PNN5_CAEBE</name>
<keyword evidence="3" id="KW-0328">Glycosyltransferase</keyword>
<dbReference type="GO" id="GO:0015020">
    <property type="term" value="F:glucuronosyltransferase activity"/>
    <property type="evidence" value="ECO:0007669"/>
    <property type="project" value="UniProtKB-EC"/>
</dbReference>
<dbReference type="SUPFAM" id="SSF53756">
    <property type="entry name" value="UDP-Glycosyltransferase/glycogen phosphorylase"/>
    <property type="match status" value="1"/>
</dbReference>
<dbReference type="Proteomes" id="UP000008068">
    <property type="component" value="Unassembled WGS sequence"/>
</dbReference>
<evidence type="ECO:0000256" key="5">
    <source>
        <dbReference type="ARBA" id="ARBA00022729"/>
    </source>
</evidence>
<dbReference type="eggNOG" id="KOG1192">
    <property type="taxonomic scope" value="Eukaryota"/>
</dbReference>
<dbReference type="PANTHER" id="PTHR48043:SF73">
    <property type="entry name" value="UDP-GLUCURONOSYLTRANSFERASE"/>
    <property type="match status" value="1"/>
</dbReference>
<keyword evidence="4" id="KW-0808">Transferase</keyword>
<dbReference type="EC" id="2.4.1.17" evidence="2"/>
<dbReference type="AlphaFoldDB" id="G0PNN5"/>
<keyword evidence="8" id="KW-1185">Reference proteome</keyword>
<accession>G0PNN5</accession>
<evidence type="ECO:0000313" key="8">
    <source>
        <dbReference type="Proteomes" id="UP000008068"/>
    </source>
</evidence>
<dbReference type="PANTHER" id="PTHR48043">
    <property type="entry name" value="EG:EG0003.4 PROTEIN-RELATED"/>
    <property type="match status" value="1"/>
</dbReference>
<dbReference type="OrthoDB" id="5835829at2759"/>
<evidence type="ECO:0000256" key="3">
    <source>
        <dbReference type="ARBA" id="ARBA00022676"/>
    </source>
</evidence>
<dbReference type="EMBL" id="GL382119">
    <property type="protein sequence ID" value="EGT43319.1"/>
    <property type="molecule type" value="Genomic_DNA"/>
</dbReference>
<organism evidence="8">
    <name type="scientific">Caenorhabditis brenneri</name>
    <name type="common">Nematode worm</name>
    <dbReference type="NCBI Taxonomy" id="135651"/>
    <lineage>
        <taxon>Eukaryota</taxon>
        <taxon>Metazoa</taxon>
        <taxon>Ecdysozoa</taxon>
        <taxon>Nematoda</taxon>
        <taxon>Chromadorea</taxon>
        <taxon>Rhabditida</taxon>
        <taxon>Rhabditina</taxon>
        <taxon>Rhabditomorpha</taxon>
        <taxon>Rhabditoidea</taxon>
        <taxon>Rhabditidae</taxon>
        <taxon>Peloderinae</taxon>
        <taxon>Caenorhabditis</taxon>
    </lineage>
</organism>
<reference evidence="8" key="1">
    <citation type="submission" date="2011-07" db="EMBL/GenBank/DDBJ databases">
        <authorList>
            <consortium name="Caenorhabditis brenneri Sequencing and Analysis Consortium"/>
            <person name="Wilson R.K."/>
        </authorList>
    </citation>
    <scope>NUCLEOTIDE SEQUENCE [LARGE SCALE GENOMIC DNA]</scope>
    <source>
        <strain evidence="8">PB2801</strain>
    </source>
</reference>
<dbReference type="STRING" id="135651.G0PNN5"/>
<dbReference type="HOGENOM" id="CLU_012949_6_0_1"/>
<comment type="catalytic activity">
    <reaction evidence="6">
        <text>glucuronate acceptor + UDP-alpha-D-glucuronate = acceptor beta-D-glucuronoside + UDP + H(+)</text>
        <dbReference type="Rhea" id="RHEA:21032"/>
        <dbReference type="ChEBI" id="CHEBI:15378"/>
        <dbReference type="ChEBI" id="CHEBI:58052"/>
        <dbReference type="ChEBI" id="CHEBI:58223"/>
        <dbReference type="ChEBI" id="CHEBI:132367"/>
        <dbReference type="ChEBI" id="CHEBI:132368"/>
        <dbReference type="EC" id="2.4.1.17"/>
    </reaction>
</comment>
<gene>
    <name evidence="7" type="ORF">CAEBREN_30361</name>
</gene>
<evidence type="ECO:0000313" key="7">
    <source>
        <dbReference type="EMBL" id="EGT43319.1"/>
    </source>
</evidence>
<dbReference type="InParanoid" id="G0PNN5"/>
<evidence type="ECO:0000256" key="1">
    <source>
        <dbReference type="ARBA" id="ARBA00009995"/>
    </source>
</evidence>
<dbReference type="Pfam" id="PF00201">
    <property type="entry name" value="UDPGT"/>
    <property type="match status" value="1"/>
</dbReference>